<dbReference type="InterPro" id="IPR052950">
    <property type="entry name" value="CISD"/>
</dbReference>
<dbReference type="GO" id="GO:0005737">
    <property type="term" value="C:cytoplasm"/>
    <property type="evidence" value="ECO:0007669"/>
    <property type="project" value="UniProtKB-ARBA"/>
</dbReference>
<sequence>MPQDTPAEPLVTQPEPFAVQVEAGQKLFWCACGRTKNGAFCDGSHKGTGLKPLVEVAEDAGTKYLCGCKRTTTPPWCDGSHARL</sequence>
<evidence type="ECO:0000259" key="5">
    <source>
        <dbReference type="SMART" id="SM00704"/>
    </source>
</evidence>
<evidence type="ECO:0000313" key="7">
    <source>
        <dbReference type="Proteomes" id="UP000009881"/>
    </source>
</evidence>
<comment type="caution">
    <text evidence="6">The sequence shown here is derived from an EMBL/GenBank/DDBJ whole genome shotgun (WGS) entry which is preliminary data.</text>
</comment>
<feature type="domain" description="Iron-binding zinc finger CDGSH type" evidence="5">
    <location>
        <begin position="53"/>
        <end position="83"/>
    </location>
</feature>
<organism evidence="6 7">
    <name type="scientific">Caenispirillum salinarum AK4</name>
    <dbReference type="NCBI Taxonomy" id="1238182"/>
    <lineage>
        <taxon>Bacteria</taxon>
        <taxon>Pseudomonadati</taxon>
        <taxon>Pseudomonadota</taxon>
        <taxon>Alphaproteobacteria</taxon>
        <taxon>Rhodospirillales</taxon>
        <taxon>Novispirillaceae</taxon>
        <taxon>Caenispirillum</taxon>
    </lineage>
</organism>
<proteinExistence type="predicted"/>
<dbReference type="PANTHER" id="PTHR46491">
    <property type="entry name" value="CDGSH IRON SULFUR DOMAIN PROTEIN HOMOLOG"/>
    <property type="match status" value="1"/>
</dbReference>
<accession>K9H414</accession>
<reference evidence="6 7" key="1">
    <citation type="journal article" date="2013" name="Genome Announc.">
        <title>Draft Genome Sequence of an Alphaproteobacterium, Caenispirillum salinarum AK4(T), Isolated from a Solar Saltern.</title>
        <authorList>
            <person name="Khatri I."/>
            <person name="Singh A."/>
            <person name="Korpole S."/>
            <person name="Pinnaka A.K."/>
            <person name="Subramanian S."/>
        </authorList>
    </citation>
    <scope>NUCLEOTIDE SEQUENCE [LARGE SCALE GENOMIC DNA]</scope>
    <source>
        <strain evidence="6 7">AK4</strain>
    </source>
</reference>
<dbReference type="Pfam" id="PF09360">
    <property type="entry name" value="zf-CDGSH"/>
    <property type="match status" value="1"/>
</dbReference>
<dbReference type="Proteomes" id="UP000009881">
    <property type="component" value="Unassembled WGS sequence"/>
</dbReference>
<keyword evidence="1" id="KW-0001">2Fe-2S</keyword>
<name>K9H414_9PROT</name>
<keyword evidence="3" id="KW-0408">Iron</keyword>
<dbReference type="InterPro" id="IPR042216">
    <property type="entry name" value="MitoNEET_CISD"/>
</dbReference>
<keyword evidence="2" id="KW-0479">Metal-binding</keyword>
<dbReference type="GO" id="GO:0051537">
    <property type="term" value="F:2 iron, 2 sulfur cluster binding"/>
    <property type="evidence" value="ECO:0007669"/>
    <property type="project" value="UniProtKB-KW"/>
</dbReference>
<feature type="domain" description="Iron-binding zinc finger CDGSH type" evidence="5">
    <location>
        <begin position="16"/>
        <end position="51"/>
    </location>
</feature>
<dbReference type="GO" id="GO:0046872">
    <property type="term" value="F:metal ion binding"/>
    <property type="evidence" value="ECO:0007669"/>
    <property type="project" value="UniProtKB-KW"/>
</dbReference>
<protein>
    <recommendedName>
        <fullName evidence="5">Iron-binding zinc finger CDGSH type domain-containing protein</fullName>
    </recommendedName>
</protein>
<dbReference type="OrthoDB" id="9795032at2"/>
<dbReference type="eggNOG" id="COG3369">
    <property type="taxonomic scope" value="Bacteria"/>
</dbReference>
<dbReference type="InterPro" id="IPR018967">
    <property type="entry name" value="FeS-contain_CDGSH-typ"/>
</dbReference>
<evidence type="ECO:0000313" key="6">
    <source>
        <dbReference type="EMBL" id="EKV32307.1"/>
    </source>
</evidence>
<dbReference type="PANTHER" id="PTHR46491:SF3">
    <property type="entry name" value="CDGSH IRON-SULFUR DOMAIN-CONTAINING PROTEIN 3, MITOCHONDRIAL"/>
    <property type="match status" value="1"/>
</dbReference>
<dbReference type="SMART" id="SM00704">
    <property type="entry name" value="ZnF_CDGSH"/>
    <property type="match status" value="2"/>
</dbReference>
<dbReference type="RefSeq" id="WP_009538795.1">
    <property type="nucleotide sequence ID" value="NZ_ANHY01000003.1"/>
</dbReference>
<dbReference type="AlphaFoldDB" id="K9H414"/>
<evidence type="ECO:0000256" key="1">
    <source>
        <dbReference type="ARBA" id="ARBA00022714"/>
    </source>
</evidence>
<gene>
    <name evidence="6" type="ORF">C882_2385</name>
</gene>
<evidence type="ECO:0000256" key="2">
    <source>
        <dbReference type="ARBA" id="ARBA00022723"/>
    </source>
</evidence>
<evidence type="ECO:0000256" key="3">
    <source>
        <dbReference type="ARBA" id="ARBA00023004"/>
    </source>
</evidence>
<dbReference type="Gene3D" id="3.40.5.90">
    <property type="entry name" value="CDGSH iron-sulfur domain, mitoNEET-type"/>
    <property type="match status" value="2"/>
</dbReference>
<evidence type="ECO:0000256" key="4">
    <source>
        <dbReference type="ARBA" id="ARBA00023014"/>
    </source>
</evidence>
<dbReference type="EMBL" id="ANHY01000003">
    <property type="protein sequence ID" value="EKV32307.1"/>
    <property type="molecule type" value="Genomic_DNA"/>
</dbReference>
<dbReference type="STRING" id="1238182.C882_2385"/>
<keyword evidence="4" id="KW-0411">Iron-sulfur</keyword>
<keyword evidence="7" id="KW-1185">Reference proteome</keyword>